<keyword evidence="2" id="KW-0808">Transferase</keyword>
<dbReference type="GeneID" id="78296335"/>
<evidence type="ECO:0000313" key="10">
    <source>
        <dbReference type="Proteomes" id="UP000245959"/>
    </source>
</evidence>
<keyword evidence="6" id="KW-0067">ATP-binding</keyword>
<evidence type="ECO:0000256" key="1">
    <source>
        <dbReference type="ARBA" id="ARBA00001946"/>
    </source>
</evidence>
<proteinExistence type="predicted"/>
<evidence type="ECO:0000256" key="7">
    <source>
        <dbReference type="ARBA" id="ARBA00022842"/>
    </source>
</evidence>
<dbReference type="RefSeq" id="WP_116885047.1">
    <property type="nucleotide sequence ID" value="NZ_JBNPME010000065.1"/>
</dbReference>
<evidence type="ECO:0000256" key="5">
    <source>
        <dbReference type="ARBA" id="ARBA00022741"/>
    </source>
</evidence>
<dbReference type="Proteomes" id="UP000245959">
    <property type="component" value="Unassembled WGS sequence"/>
</dbReference>
<comment type="cofactor">
    <cofactor evidence="1">
        <name>Mg(2+)</name>
        <dbReference type="ChEBI" id="CHEBI:18420"/>
    </cofactor>
</comment>
<evidence type="ECO:0000259" key="8">
    <source>
        <dbReference type="Pfam" id="PF18765"/>
    </source>
</evidence>
<keyword evidence="7" id="KW-0460">Magnesium</keyword>
<dbReference type="CDD" id="cd05403">
    <property type="entry name" value="NT_KNTase_like"/>
    <property type="match status" value="1"/>
</dbReference>
<evidence type="ECO:0000256" key="2">
    <source>
        <dbReference type="ARBA" id="ARBA00022679"/>
    </source>
</evidence>
<dbReference type="AlphaFoldDB" id="A0A2U1APX8"/>
<dbReference type="InterPro" id="IPR041633">
    <property type="entry name" value="Polbeta"/>
</dbReference>
<protein>
    <recommendedName>
        <fullName evidence="8">Polymerase beta nucleotidyltransferase domain-containing protein</fullName>
    </recommendedName>
</protein>
<dbReference type="Gene3D" id="3.30.460.10">
    <property type="entry name" value="Beta Polymerase, domain 2"/>
    <property type="match status" value="1"/>
</dbReference>
<dbReference type="PANTHER" id="PTHR33571:SF14">
    <property type="entry name" value="PROTEIN ADENYLYLTRANSFERASE MJ0435-RELATED"/>
    <property type="match status" value="1"/>
</dbReference>
<dbReference type="Pfam" id="PF18765">
    <property type="entry name" value="Polbeta"/>
    <property type="match status" value="1"/>
</dbReference>
<keyword evidence="5" id="KW-0547">Nucleotide-binding</keyword>
<keyword evidence="4" id="KW-0479">Metal-binding</keyword>
<organism evidence="9 10">
    <name type="scientific">Victivallis vadensis</name>
    <dbReference type="NCBI Taxonomy" id="172901"/>
    <lineage>
        <taxon>Bacteria</taxon>
        <taxon>Pseudomonadati</taxon>
        <taxon>Lentisphaerota</taxon>
        <taxon>Lentisphaeria</taxon>
        <taxon>Victivallales</taxon>
        <taxon>Victivallaceae</taxon>
        <taxon>Victivallis</taxon>
    </lineage>
</organism>
<evidence type="ECO:0000256" key="6">
    <source>
        <dbReference type="ARBA" id="ARBA00022840"/>
    </source>
</evidence>
<sequence length="97" mass="11102">MCKLDELRAKREDIYRIARTHKVEKLYVFGSCARKEETPDSDVDFIAKFSRGTTLFDQAELLEQLSEFLHSKVDVVSLGALNGDTFSREVEKDMVAL</sequence>
<evidence type="ECO:0000313" key="9">
    <source>
        <dbReference type="EMBL" id="PVY38428.1"/>
    </source>
</evidence>
<reference evidence="9 10" key="1">
    <citation type="submission" date="2018-04" db="EMBL/GenBank/DDBJ databases">
        <title>Genomic Encyclopedia of Type Strains, Phase IV (KMG-IV): sequencing the most valuable type-strain genomes for metagenomic binning, comparative biology and taxonomic classification.</title>
        <authorList>
            <person name="Goeker M."/>
        </authorList>
    </citation>
    <scope>NUCLEOTIDE SEQUENCE [LARGE SCALE GENOMIC DNA]</scope>
    <source>
        <strain evidence="9 10">DSM 14823</strain>
    </source>
</reference>
<feature type="domain" description="Polymerase beta nucleotidyltransferase" evidence="8">
    <location>
        <begin position="12"/>
        <end position="92"/>
    </location>
</feature>
<dbReference type="EMBL" id="QEKH01000026">
    <property type="protein sequence ID" value="PVY38428.1"/>
    <property type="molecule type" value="Genomic_DNA"/>
</dbReference>
<dbReference type="SUPFAM" id="SSF81301">
    <property type="entry name" value="Nucleotidyltransferase"/>
    <property type="match status" value="1"/>
</dbReference>
<dbReference type="InterPro" id="IPR043519">
    <property type="entry name" value="NT_sf"/>
</dbReference>
<evidence type="ECO:0000256" key="3">
    <source>
        <dbReference type="ARBA" id="ARBA00022695"/>
    </source>
</evidence>
<gene>
    <name evidence="9" type="ORF">C8D82_12622</name>
</gene>
<dbReference type="InterPro" id="IPR052038">
    <property type="entry name" value="Type-VII_TA_antitoxin"/>
</dbReference>
<dbReference type="GO" id="GO:0005524">
    <property type="term" value="F:ATP binding"/>
    <property type="evidence" value="ECO:0007669"/>
    <property type="project" value="UniProtKB-KW"/>
</dbReference>
<keyword evidence="10" id="KW-1185">Reference proteome</keyword>
<dbReference type="GO" id="GO:0046872">
    <property type="term" value="F:metal ion binding"/>
    <property type="evidence" value="ECO:0007669"/>
    <property type="project" value="UniProtKB-KW"/>
</dbReference>
<name>A0A2U1APX8_9BACT</name>
<keyword evidence="3" id="KW-0548">Nucleotidyltransferase</keyword>
<accession>A0A2U1APX8</accession>
<dbReference type="GO" id="GO:0016779">
    <property type="term" value="F:nucleotidyltransferase activity"/>
    <property type="evidence" value="ECO:0007669"/>
    <property type="project" value="UniProtKB-KW"/>
</dbReference>
<dbReference type="PANTHER" id="PTHR33571">
    <property type="entry name" value="SSL8005 PROTEIN"/>
    <property type="match status" value="1"/>
</dbReference>
<evidence type="ECO:0000256" key="4">
    <source>
        <dbReference type="ARBA" id="ARBA00022723"/>
    </source>
</evidence>
<comment type="caution">
    <text evidence="9">The sequence shown here is derived from an EMBL/GenBank/DDBJ whole genome shotgun (WGS) entry which is preliminary data.</text>
</comment>